<keyword evidence="3" id="KW-1185">Reference proteome</keyword>
<dbReference type="PANTHER" id="PTHR31377:SF0">
    <property type="entry name" value="AGMATINE DEIMINASE-RELATED"/>
    <property type="match status" value="1"/>
</dbReference>
<accession>A0A326U953</accession>
<name>A0A326U953_THEHA</name>
<dbReference type="SUPFAM" id="SSF55909">
    <property type="entry name" value="Pentein"/>
    <property type="match status" value="1"/>
</dbReference>
<dbReference type="OrthoDB" id="9808013at2"/>
<dbReference type="GO" id="GO:0004668">
    <property type="term" value="F:protein-arginine deiminase activity"/>
    <property type="evidence" value="ECO:0007669"/>
    <property type="project" value="InterPro"/>
</dbReference>
<evidence type="ECO:0000313" key="3">
    <source>
        <dbReference type="Proteomes" id="UP000248806"/>
    </source>
</evidence>
<organism evidence="2 3">
    <name type="scientific">Thermosporothrix hazakensis</name>
    <dbReference type="NCBI Taxonomy" id="644383"/>
    <lineage>
        <taxon>Bacteria</taxon>
        <taxon>Bacillati</taxon>
        <taxon>Chloroflexota</taxon>
        <taxon>Ktedonobacteria</taxon>
        <taxon>Ktedonobacterales</taxon>
        <taxon>Thermosporotrichaceae</taxon>
        <taxon>Thermosporothrix</taxon>
    </lineage>
</organism>
<keyword evidence="1" id="KW-0378">Hydrolase</keyword>
<dbReference type="GO" id="GO:0009446">
    <property type="term" value="P:putrescine biosynthetic process"/>
    <property type="evidence" value="ECO:0007669"/>
    <property type="project" value="InterPro"/>
</dbReference>
<comment type="caution">
    <text evidence="2">The sequence shown here is derived from an EMBL/GenBank/DDBJ whole genome shotgun (WGS) entry which is preliminary data.</text>
</comment>
<dbReference type="RefSeq" id="WP_111321902.1">
    <property type="nucleotide sequence ID" value="NZ_BIFX01000003.1"/>
</dbReference>
<evidence type="ECO:0000313" key="2">
    <source>
        <dbReference type="EMBL" id="PZW31176.1"/>
    </source>
</evidence>
<dbReference type="PANTHER" id="PTHR31377">
    <property type="entry name" value="AGMATINE DEIMINASE-RELATED"/>
    <property type="match status" value="1"/>
</dbReference>
<sequence>MDYSGFRVPGEFEKQRAVMMIWAQHENIIGMSHQPLHVEMVRAIGAHVPLIIVPGPGLHTAHDIQLLLEECAIPLENITFLAIECAAVYPRDFGIEVMIDDRGNVIHVDCDFSMYGYMPVWDRRCRVTERFDRRTAEYLGITESVMTRLISEGGDREFNGKGVLMTIEETEVCKRNPGWTKEEVEQELKRIFQLKKLIWLPKGLHEDESMMSGPIPGPDGQLNAYRAASANAHIDEFCRFVAPDTILLAEVTEEEARRSPLLALNKPMLDQAFELLQHETDQDGKPFRIVRMPVPEPEYYMVKAGDDIYEVYQELKRFYKVMQDGSEFPSGSSFPVVPAASYCNFLITNGLVVGQHYWEPGKSELIREKDKRAKEVLQALFPEREVVTLPVTALNLGGGGIHCNTRHIPAW</sequence>
<dbReference type="Gene3D" id="3.75.10.10">
    <property type="entry name" value="L-arginine/glycine Amidinotransferase, Chain A"/>
    <property type="match status" value="1"/>
</dbReference>
<dbReference type="AlphaFoldDB" id="A0A326U953"/>
<dbReference type="GO" id="GO:0047632">
    <property type="term" value="F:agmatine deiminase activity"/>
    <property type="evidence" value="ECO:0007669"/>
    <property type="project" value="TreeGrafter"/>
</dbReference>
<dbReference type="InterPro" id="IPR007466">
    <property type="entry name" value="Peptidyl-Arg-deiminase_porph"/>
</dbReference>
<protein>
    <submittedName>
        <fullName evidence="2">Agmatine deiminase</fullName>
    </submittedName>
</protein>
<evidence type="ECO:0000256" key="1">
    <source>
        <dbReference type="ARBA" id="ARBA00022801"/>
    </source>
</evidence>
<proteinExistence type="predicted"/>
<dbReference type="Pfam" id="PF04371">
    <property type="entry name" value="PAD_porph"/>
    <property type="match status" value="2"/>
</dbReference>
<reference evidence="2 3" key="1">
    <citation type="submission" date="2018-06" db="EMBL/GenBank/DDBJ databases">
        <title>Genomic Encyclopedia of Archaeal and Bacterial Type Strains, Phase II (KMG-II): from individual species to whole genera.</title>
        <authorList>
            <person name="Goeker M."/>
        </authorList>
    </citation>
    <scope>NUCLEOTIDE SEQUENCE [LARGE SCALE GENOMIC DNA]</scope>
    <source>
        <strain evidence="2 3">ATCC BAA-1881</strain>
    </source>
</reference>
<gene>
    <name evidence="2" type="ORF">EI42_02273</name>
</gene>
<dbReference type="Proteomes" id="UP000248806">
    <property type="component" value="Unassembled WGS sequence"/>
</dbReference>
<dbReference type="EMBL" id="QKUF01000006">
    <property type="protein sequence ID" value="PZW31176.1"/>
    <property type="molecule type" value="Genomic_DNA"/>
</dbReference>